<keyword evidence="1 10" id="KW-0808">Transferase</keyword>
<comment type="catalytic activity">
    <reaction evidence="8">
        <text>arsenic triglutathione + 3 [thioredoxin]-dithiol + 3 S-adenosyl-L-methionine = trimethylarsine + 3 [thioredoxin]-disulfide + 3 glutathione + 3 S-adenosyl-L-homocysteine + 3 H(+)</text>
        <dbReference type="Rhea" id="RHEA:69432"/>
        <dbReference type="Rhea" id="RHEA-COMP:10698"/>
        <dbReference type="Rhea" id="RHEA-COMP:10700"/>
        <dbReference type="ChEBI" id="CHEBI:15378"/>
        <dbReference type="ChEBI" id="CHEBI:27130"/>
        <dbReference type="ChEBI" id="CHEBI:29950"/>
        <dbReference type="ChEBI" id="CHEBI:50058"/>
        <dbReference type="ChEBI" id="CHEBI:57856"/>
        <dbReference type="ChEBI" id="CHEBI:57925"/>
        <dbReference type="ChEBI" id="CHEBI:59789"/>
        <dbReference type="ChEBI" id="CHEBI:183640"/>
        <dbReference type="EC" id="2.1.1.137"/>
    </reaction>
</comment>
<keyword evidence="10" id="KW-0489">Methyltransferase</keyword>
<dbReference type="CDD" id="cd02440">
    <property type="entry name" value="AdoMet_MTases"/>
    <property type="match status" value="1"/>
</dbReference>
<gene>
    <name evidence="10" type="primary">arsM</name>
    <name evidence="10" type="ORF">CSEC_p0051</name>
</gene>
<evidence type="ECO:0000256" key="5">
    <source>
        <dbReference type="ARBA" id="ARBA00034545"/>
    </source>
</evidence>
<evidence type="ECO:0000256" key="3">
    <source>
        <dbReference type="ARBA" id="ARBA00034487"/>
    </source>
</evidence>
<protein>
    <recommendedName>
        <fullName evidence="5">Arsenite methyltransferase</fullName>
        <ecNumber evidence="4">2.1.1.137</ecNumber>
    </recommendedName>
</protein>
<dbReference type="Gene3D" id="3.40.50.150">
    <property type="entry name" value="Vaccinia Virus protein VP39"/>
    <property type="match status" value="1"/>
</dbReference>
<dbReference type="InterPro" id="IPR025714">
    <property type="entry name" value="Methyltranfer_dom"/>
</dbReference>
<dbReference type="InterPro" id="IPR029063">
    <property type="entry name" value="SAM-dependent_MTases_sf"/>
</dbReference>
<evidence type="ECO:0000259" key="9">
    <source>
        <dbReference type="Pfam" id="PF13847"/>
    </source>
</evidence>
<evidence type="ECO:0000256" key="6">
    <source>
        <dbReference type="ARBA" id="ARBA00047941"/>
    </source>
</evidence>
<dbReference type="AlphaFoldDB" id="A0A090D1L7"/>
<dbReference type="PANTHER" id="PTHR43675:SF8">
    <property type="entry name" value="ARSENITE METHYLTRANSFERASE"/>
    <property type="match status" value="1"/>
</dbReference>
<evidence type="ECO:0000256" key="4">
    <source>
        <dbReference type="ARBA" id="ARBA00034521"/>
    </source>
</evidence>
<sequence length="287" mass="31023">MDYYQPPQTEYVYYVAANTSKNTEDVKREVRSAYGGVAEANNQNKSCGNSRSCCGVSAKPDSGYSQELGYSQEDLNSVPEGCNMGLGCGNPQAIASLKPGEVVLDLGAGGGFDVFLAAKQVGPKGKVYGVDMTPEMISKARDNASKNGYKNVEFLLGEIEHLPLPNNTVDAIISNCVVNLSTNKESVFNESFRVLKEGGRLAISDMVASKPLPPEMINNKELYCNCISGAITINELKNILAKAGFTDIVIEPQENSRMFIKDWVPGSDAENYVVSAKIKAVKPKARR</sequence>
<comment type="catalytic activity">
    <reaction evidence="6">
        <text>arsenic triglutathione + [thioredoxin]-dithiol + S-adenosyl-L-methionine + 2 H2O = methylarsonous acid + [thioredoxin]-disulfide + 3 glutathione + S-adenosyl-L-homocysteine + H(+)</text>
        <dbReference type="Rhea" id="RHEA:69460"/>
        <dbReference type="Rhea" id="RHEA-COMP:10698"/>
        <dbReference type="Rhea" id="RHEA-COMP:10700"/>
        <dbReference type="ChEBI" id="CHEBI:15377"/>
        <dbReference type="ChEBI" id="CHEBI:15378"/>
        <dbReference type="ChEBI" id="CHEBI:17826"/>
        <dbReference type="ChEBI" id="CHEBI:29950"/>
        <dbReference type="ChEBI" id="CHEBI:50058"/>
        <dbReference type="ChEBI" id="CHEBI:57856"/>
        <dbReference type="ChEBI" id="CHEBI:57925"/>
        <dbReference type="ChEBI" id="CHEBI:59789"/>
        <dbReference type="ChEBI" id="CHEBI:183640"/>
        <dbReference type="EC" id="2.1.1.137"/>
    </reaction>
</comment>
<proteinExistence type="inferred from homology"/>
<accession>A0A090D1L7</accession>
<dbReference type="GO" id="GO:0030791">
    <property type="term" value="F:arsenite methyltransferase activity"/>
    <property type="evidence" value="ECO:0007669"/>
    <property type="project" value="UniProtKB-EC"/>
</dbReference>
<keyword evidence="10" id="KW-0614">Plasmid</keyword>
<dbReference type="EC" id="2.1.1.137" evidence="4"/>
<organism evidence="10">
    <name type="scientific">Candidatus Criblamydia sequanensis CRIB-18</name>
    <dbReference type="NCBI Taxonomy" id="1437425"/>
    <lineage>
        <taxon>Bacteria</taxon>
        <taxon>Pseudomonadati</taxon>
        <taxon>Chlamydiota</taxon>
        <taxon>Chlamydiia</taxon>
        <taxon>Parachlamydiales</taxon>
        <taxon>Candidatus Criblamydiaceae</taxon>
        <taxon>Candidatus Criblamydia</taxon>
    </lineage>
</organism>
<reference evidence="10" key="2">
    <citation type="submission" date="2014-09" db="EMBL/GenBank/DDBJ databases">
        <title>Criblamydia sequanensis harbors a mega-plasmid encoding arsenite resistance.</title>
        <authorList>
            <person name="Bertelli C."/>
            <person name="Goesmann A."/>
            <person name="Greub G."/>
        </authorList>
    </citation>
    <scope>NUCLEOTIDE SEQUENCE [LARGE SCALE GENOMIC DNA]</scope>
    <source>
        <strain evidence="10">CRIB-18</strain>
        <plasmid evidence="10">1</plasmid>
    </source>
</reference>
<dbReference type="NCBIfam" id="NF008823">
    <property type="entry name" value="PRK11873.1"/>
    <property type="match status" value="1"/>
</dbReference>
<evidence type="ECO:0000256" key="7">
    <source>
        <dbReference type="ARBA" id="ARBA00047943"/>
    </source>
</evidence>
<dbReference type="RefSeq" id="WP_176454842.1">
    <property type="nucleotide sequence ID" value="NZ_LK031773.1"/>
</dbReference>
<dbReference type="GO" id="GO:0032259">
    <property type="term" value="P:methylation"/>
    <property type="evidence" value="ECO:0007669"/>
    <property type="project" value="UniProtKB-KW"/>
</dbReference>
<keyword evidence="2" id="KW-0949">S-adenosyl-L-methionine</keyword>
<dbReference type="PANTHER" id="PTHR43675">
    <property type="entry name" value="ARSENITE METHYLTRANSFERASE"/>
    <property type="match status" value="1"/>
</dbReference>
<dbReference type="SUPFAM" id="SSF53335">
    <property type="entry name" value="S-adenosyl-L-methionine-dependent methyltransferases"/>
    <property type="match status" value="1"/>
</dbReference>
<reference evidence="10" key="1">
    <citation type="submission" date="2013-12" db="EMBL/GenBank/DDBJ databases">
        <authorList>
            <person name="Li W."/>
            <person name="Chetelat R.T."/>
        </authorList>
    </citation>
    <scope>NUCLEOTIDE SEQUENCE</scope>
    <source>
        <strain evidence="10">CRIB-18</strain>
        <plasmid evidence="10">1</plasmid>
    </source>
</reference>
<evidence type="ECO:0000313" key="10">
    <source>
        <dbReference type="EMBL" id="CDR35322.1"/>
    </source>
</evidence>
<evidence type="ECO:0000256" key="1">
    <source>
        <dbReference type="ARBA" id="ARBA00022679"/>
    </source>
</evidence>
<dbReference type="EMBL" id="LK031773">
    <property type="protein sequence ID" value="CDR35322.1"/>
    <property type="molecule type" value="Genomic_DNA"/>
</dbReference>
<comment type="similarity">
    <text evidence="3">Belongs to the methyltransferase superfamily. Arsenite methyltransferase family.</text>
</comment>
<dbReference type="InterPro" id="IPR026669">
    <property type="entry name" value="Arsenite_MeTrfase-like"/>
</dbReference>
<evidence type="ECO:0000256" key="2">
    <source>
        <dbReference type="ARBA" id="ARBA00022691"/>
    </source>
</evidence>
<comment type="catalytic activity">
    <reaction evidence="7">
        <text>arsenic triglutathione + 2 [thioredoxin]-dithiol + 2 S-adenosyl-L-methionine + H2O = dimethylarsinous acid + 2 [thioredoxin]-disulfide + 3 glutathione + 2 S-adenosyl-L-homocysteine + 2 H(+)</text>
        <dbReference type="Rhea" id="RHEA:69464"/>
        <dbReference type="Rhea" id="RHEA-COMP:10698"/>
        <dbReference type="Rhea" id="RHEA-COMP:10700"/>
        <dbReference type="ChEBI" id="CHEBI:15377"/>
        <dbReference type="ChEBI" id="CHEBI:15378"/>
        <dbReference type="ChEBI" id="CHEBI:23808"/>
        <dbReference type="ChEBI" id="CHEBI:29950"/>
        <dbReference type="ChEBI" id="CHEBI:50058"/>
        <dbReference type="ChEBI" id="CHEBI:57856"/>
        <dbReference type="ChEBI" id="CHEBI:57925"/>
        <dbReference type="ChEBI" id="CHEBI:59789"/>
        <dbReference type="ChEBI" id="CHEBI:183640"/>
        <dbReference type="EC" id="2.1.1.137"/>
    </reaction>
</comment>
<evidence type="ECO:0000256" key="8">
    <source>
        <dbReference type="ARBA" id="ARBA00048428"/>
    </source>
</evidence>
<dbReference type="Pfam" id="PF13847">
    <property type="entry name" value="Methyltransf_31"/>
    <property type="match status" value="1"/>
</dbReference>
<name>A0A090D1L7_9BACT</name>
<geneLocation type="plasmid" evidence="10">
    <name>1</name>
</geneLocation>
<feature type="domain" description="Methyltransferase" evidence="9">
    <location>
        <begin position="98"/>
        <end position="244"/>
    </location>
</feature>